<organism evidence="12 13">
    <name type="scientific">Fragilariopsis cylindrus CCMP1102</name>
    <dbReference type="NCBI Taxonomy" id="635003"/>
    <lineage>
        <taxon>Eukaryota</taxon>
        <taxon>Sar</taxon>
        <taxon>Stramenopiles</taxon>
        <taxon>Ochrophyta</taxon>
        <taxon>Bacillariophyta</taxon>
        <taxon>Bacillariophyceae</taxon>
        <taxon>Bacillariophycidae</taxon>
        <taxon>Bacillariales</taxon>
        <taxon>Bacillariaceae</taxon>
        <taxon>Fragilariopsis</taxon>
    </lineage>
</organism>
<evidence type="ECO:0000256" key="7">
    <source>
        <dbReference type="ARBA" id="ARBA00023136"/>
    </source>
</evidence>
<evidence type="ECO:0000313" key="13">
    <source>
        <dbReference type="Proteomes" id="UP000095751"/>
    </source>
</evidence>
<sequence length="668" mass="74836">MIGEGASVTDRKMIEKAEIRGVFFPWMNWYKIWWTTTVIGAIGTLFFGPFQIAFQKEPGTFNESADWFELGLTSIFIIDIFVHFNLAYYRNELIIFERRTIVTEYIHGLFLVDFVGVFPFETAGLWISGHLGETGRNALLFSLLRMLRFVRLHRLRKLSTFLQYDARVSLFWFTLTRNFAAVLALTHMEACLMYFLARLRDFDEETWLGPLVTDMTGFDRYVTSLYWSIVTFCTVGYGDFSPSNSIEQIWGSIFMLVNVVVAAWIIGSITLLIVKGDEKTGEYRDSLQTLQQYGEMNHFDKSVLTKLKAQLRLEFNNREISDEQVLKNFPSAVRRKILRKLYLKPLVKTQLMLSVRPQFVDAFLASCTVEIFSPGEEIVERGAILSDLFLLVGGVAEITTPDASAVVTAILQPTIGSVKAMQVALPSSLSVLRAGSVFGIDRLDADDNMETTSYDSLADVEIGELDSSSKIQDRQDALTAVADLVRMHMDKQLDDQTTRLLFAASRGDTSTIALMCDHGFEPDNADYDNRTALMVAAMKGNTDVVRLLLKYRADPNLIDMHSSTALLEAVKSGHEVTMNVLLEKGAMLNMSESLAASILCQAVHDGDIVLLRRLLKAGIKVDAADYDKRTAAHVAAGEGNVTAIQVLSEYGANLSLKDRWNNTASQEA</sequence>
<dbReference type="Gene3D" id="1.25.40.20">
    <property type="entry name" value="Ankyrin repeat-containing domain"/>
    <property type="match status" value="2"/>
</dbReference>
<evidence type="ECO:0000256" key="10">
    <source>
        <dbReference type="SAM" id="Phobius"/>
    </source>
</evidence>
<dbReference type="InParanoid" id="A0A1E7FM45"/>
<evidence type="ECO:0000256" key="8">
    <source>
        <dbReference type="ARBA" id="ARBA00023303"/>
    </source>
</evidence>
<keyword evidence="13" id="KW-1185">Reference proteome</keyword>
<evidence type="ECO:0000256" key="6">
    <source>
        <dbReference type="ARBA" id="ARBA00023065"/>
    </source>
</evidence>
<dbReference type="InterPro" id="IPR045319">
    <property type="entry name" value="KAT/AKT"/>
</dbReference>
<dbReference type="PRINTS" id="PR01463">
    <property type="entry name" value="EAGCHANLFMLY"/>
</dbReference>
<dbReference type="KEGG" id="fcy:FRACYDRAFT_167589"/>
<dbReference type="PROSITE" id="PS50297">
    <property type="entry name" value="ANK_REP_REGION"/>
    <property type="match status" value="2"/>
</dbReference>
<reference evidence="12 13" key="1">
    <citation type="submission" date="2016-09" db="EMBL/GenBank/DDBJ databases">
        <title>Extensive genetic diversity and differential bi-allelic expression allows diatom success in the polar Southern Ocean.</title>
        <authorList>
            <consortium name="DOE Joint Genome Institute"/>
            <person name="Mock T."/>
            <person name="Otillar R.P."/>
            <person name="Strauss J."/>
            <person name="Dupont C."/>
            <person name="Frickenhaus S."/>
            <person name="Maumus F."/>
            <person name="Mcmullan M."/>
            <person name="Sanges R."/>
            <person name="Schmutz J."/>
            <person name="Toseland A."/>
            <person name="Valas R."/>
            <person name="Veluchamy A."/>
            <person name="Ward B.J."/>
            <person name="Allen A."/>
            <person name="Barry K."/>
            <person name="Falciatore A."/>
            <person name="Ferrante M."/>
            <person name="Fortunato A.E."/>
            <person name="Gloeckner G."/>
            <person name="Gruber A."/>
            <person name="Hipkin R."/>
            <person name="Janech M."/>
            <person name="Kroth P."/>
            <person name="Leese F."/>
            <person name="Lindquist E."/>
            <person name="Lyon B.R."/>
            <person name="Martin J."/>
            <person name="Mayer C."/>
            <person name="Parker M."/>
            <person name="Quesneville H."/>
            <person name="Raymond J."/>
            <person name="Uhlig C."/>
            <person name="Valentin K.U."/>
            <person name="Worden A.Z."/>
            <person name="Armbrust E.V."/>
            <person name="Bowler C."/>
            <person name="Green B."/>
            <person name="Moulton V."/>
            <person name="Van Oosterhout C."/>
            <person name="Grigoriev I."/>
        </authorList>
    </citation>
    <scope>NUCLEOTIDE SEQUENCE [LARGE SCALE GENOMIC DNA]</scope>
    <source>
        <strain evidence="12 13">CCMP1102</strain>
    </source>
</reference>
<keyword evidence="8" id="KW-0407">Ion channel</keyword>
<feature type="transmembrane region" description="Helical" evidence="10">
    <location>
        <begin position="32"/>
        <end position="50"/>
    </location>
</feature>
<dbReference type="GO" id="GO:0005249">
    <property type="term" value="F:voltage-gated potassium channel activity"/>
    <property type="evidence" value="ECO:0007669"/>
    <property type="project" value="InterPro"/>
</dbReference>
<keyword evidence="3" id="KW-0813">Transport</keyword>
<dbReference type="GO" id="GO:0016020">
    <property type="term" value="C:membrane"/>
    <property type="evidence" value="ECO:0007669"/>
    <property type="project" value="UniProtKB-SubCell"/>
</dbReference>
<evidence type="ECO:0000256" key="2">
    <source>
        <dbReference type="ARBA" id="ARBA00007929"/>
    </source>
</evidence>
<evidence type="ECO:0000313" key="12">
    <source>
        <dbReference type="EMBL" id="OEU19242.1"/>
    </source>
</evidence>
<dbReference type="SUPFAM" id="SSF51206">
    <property type="entry name" value="cAMP-binding domain-like"/>
    <property type="match status" value="1"/>
</dbReference>
<feature type="transmembrane region" description="Helical" evidence="10">
    <location>
        <begin position="70"/>
        <end position="89"/>
    </location>
</feature>
<dbReference type="PROSITE" id="PS50042">
    <property type="entry name" value="CNMP_BINDING_3"/>
    <property type="match status" value="1"/>
</dbReference>
<feature type="repeat" description="ANK" evidence="9">
    <location>
        <begin position="627"/>
        <end position="659"/>
    </location>
</feature>
<evidence type="ECO:0000256" key="5">
    <source>
        <dbReference type="ARBA" id="ARBA00022989"/>
    </source>
</evidence>
<dbReference type="PANTHER" id="PTHR45743:SF2">
    <property type="entry name" value="POTASSIUM CHANNEL AKT1"/>
    <property type="match status" value="1"/>
</dbReference>
<dbReference type="InterPro" id="IPR005821">
    <property type="entry name" value="Ion_trans_dom"/>
</dbReference>
<dbReference type="InterPro" id="IPR014710">
    <property type="entry name" value="RmlC-like_jellyroll"/>
</dbReference>
<dbReference type="SMART" id="SM00248">
    <property type="entry name" value="ANK"/>
    <property type="match status" value="5"/>
</dbReference>
<dbReference type="Pfam" id="PF13637">
    <property type="entry name" value="Ank_4"/>
    <property type="match status" value="1"/>
</dbReference>
<feature type="repeat" description="ANK" evidence="9">
    <location>
        <begin position="528"/>
        <end position="560"/>
    </location>
</feature>
<dbReference type="InterPro" id="IPR002110">
    <property type="entry name" value="Ankyrin_rpt"/>
</dbReference>
<feature type="repeat" description="ANK" evidence="9">
    <location>
        <begin position="561"/>
        <end position="593"/>
    </location>
</feature>
<dbReference type="AlphaFoldDB" id="A0A1E7FM45"/>
<keyword evidence="6" id="KW-0406">Ion transport</keyword>
<keyword evidence="7 10" id="KW-0472">Membrane</keyword>
<dbReference type="Proteomes" id="UP000095751">
    <property type="component" value="Unassembled WGS sequence"/>
</dbReference>
<evidence type="ECO:0000256" key="3">
    <source>
        <dbReference type="ARBA" id="ARBA00022448"/>
    </source>
</evidence>
<dbReference type="InterPro" id="IPR018490">
    <property type="entry name" value="cNMP-bd_dom_sf"/>
</dbReference>
<evidence type="ECO:0000256" key="4">
    <source>
        <dbReference type="ARBA" id="ARBA00022692"/>
    </source>
</evidence>
<name>A0A1E7FM45_9STRA</name>
<dbReference type="SUPFAM" id="SSF81324">
    <property type="entry name" value="Voltage-gated potassium channels"/>
    <property type="match status" value="1"/>
</dbReference>
<dbReference type="EMBL" id="KV784355">
    <property type="protein sequence ID" value="OEU19242.1"/>
    <property type="molecule type" value="Genomic_DNA"/>
</dbReference>
<evidence type="ECO:0000259" key="11">
    <source>
        <dbReference type="PROSITE" id="PS50042"/>
    </source>
</evidence>
<dbReference type="Pfam" id="PF00520">
    <property type="entry name" value="Ion_trans"/>
    <property type="match status" value="1"/>
</dbReference>
<comment type="subcellular location">
    <subcellularLocation>
        <location evidence="1">Membrane</location>
        <topology evidence="1">Multi-pass membrane protein</topology>
    </subcellularLocation>
</comment>
<protein>
    <submittedName>
        <fullName evidence="12">Ankyrin</fullName>
    </submittedName>
</protein>
<keyword evidence="9" id="KW-0040">ANK repeat</keyword>
<keyword evidence="5 10" id="KW-1133">Transmembrane helix</keyword>
<dbReference type="SUPFAM" id="SSF48403">
    <property type="entry name" value="Ankyrin repeat"/>
    <property type="match status" value="1"/>
</dbReference>
<feature type="domain" description="Cyclic nucleotide-binding" evidence="11">
    <location>
        <begin position="351"/>
        <end position="466"/>
    </location>
</feature>
<gene>
    <name evidence="12" type="ORF">FRACYDRAFT_167589</name>
</gene>
<feature type="transmembrane region" description="Helical" evidence="10">
    <location>
        <begin position="179"/>
        <end position="197"/>
    </location>
</feature>
<accession>A0A1E7FM45</accession>
<dbReference type="InterPro" id="IPR000595">
    <property type="entry name" value="cNMP-bd_dom"/>
</dbReference>
<feature type="non-terminal residue" evidence="12">
    <location>
        <position position="668"/>
    </location>
</feature>
<evidence type="ECO:0000256" key="1">
    <source>
        <dbReference type="ARBA" id="ARBA00004141"/>
    </source>
</evidence>
<dbReference type="InterPro" id="IPR003938">
    <property type="entry name" value="K_chnl_volt-dep_EAG/ELK/ERG"/>
</dbReference>
<feature type="transmembrane region" description="Helical" evidence="10">
    <location>
        <begin position="249"/>
        <end position="274"/>
    </location>
</feature>
<dbReference type="InterPro" id="IPR036770">
    <property type="entry name" value="Ankyrin_rpt-contain_sf"/>
</dbReference>
<dbReference type="PANTHER" id="PTHR45743">
    <property type="entry name" value="POTASSIUM CHANNEL AKT1"/>
    <property type="match status" value="1"/>
</dbReference>
<feature type="transmembrane region" description="Helical" evidence="10">
    <location>
        <begin position="218"/>
        <end position="237"/>
    </location>
</feature>
<comment type="similarity">
    <text evidence="2">Belongs to the potassium channel family. Plant (TC 1.A.1.4) subfamily.</text>
</comment>
<dbReference type="PROSITE" id="PS50088">
    <property type="entry name" value="ANK_REPEAT"/>
    <property type="match status" value="3"/>
</dbReference>
<proteinExistence type="inferred from homology"/>
<dbReference type="Pfam" id="PF12796">
    <property type="entry name" value="Ank_2"/>
    <property type="match status" value="1"/>
</dbReference>
<evidence type="ECO:0000256" key="9">
    <source>
        <dbReference type="PROSITE-ProRule" id="PRU00023"/>
    </source>
</evidence>
<dbReference type="Gene3D" id="1.10.287.70">
    <property type="match status" value="1"/>
</dbReference>
<keyword evidence="4 10" id="KW-0812">Transmembrane</keyword>
<dbReference type="OrthoDB" id="426293at2759"/>
<dbReference type="Gene3D" id="2.60.120.10">
    <property type="entry name" value="Jelly Rolls"/>
    <property type="match status" value="1"/>
</dbReference>